<proteinExistence type="predicted"/>
<sequence>MAATRNRVLQELAIKICDAKDLLHQPKIKALVFTSDVGTKSWCGSAGGMDTQRKSFLDEFDEFSADLPESNKHPKVIQDTGMRLDILIHSSATRQTIMVELTVPYESRMKEANTY</sequence>
<comment type="caution">
    <text evidence="1">The sequence shown here is derived from an EMBL/GenBank/DDBJ whole genome shotgun (WGS) entry which is preliminary data.</text>
</comment>
<evidence type="ECO:0000313" key="1">
    <source>
        <dbReference type="EMBL" id="GFO35928.1"/>
    </source>
</evidence>
<accession>A0AAV4CVK4</accession>
<dbReference type="EMBL" id="BLXT01007028">
    <property type="protein sequence ID" value="GFO35928.1"/>
    <property type="molecule type" value="Genomic_DNA"/>
</dbReference>
<protein>
    <submittedName>
        <fullName evidence="1">Reverse transcriptase</fullName>
    </submittedName>
</protein>
<name>A0AAV4CVK4_9GAST</name>
<dbReference type="AlphaFoldDB" id="A0AAV4CVK4"/>
<keyword evidence="1" id="KW-0548">Nucleotidyltransferase</keyword>
<evidence type="ECO:0000313" key="2">
    <source>
        <dbReference type="Proteomes" id="UP000735302"/>
    </source>
</evidence>
<dbReference type="GO" id="GO:0003964">
    <property type="term" value="F:RNA-directed DNA polymerase activity"/>
    <property type="evidence" value="ECO:0007669"/>
    <property type="project" value="UniProtKB-KW"/>
</dbReference>
<keyword evidence="1" id="KW-0695">RNA-directed DNA polymerase</keyword>
<keyword evidence="2" id="KW-1185">Reference proteome</keyword>
<reference evidence="1 2" key="1">
    <citation type="journal article" date="2021" name="Elife">
        <title>Chloroplast acquisition without the gene transfer in kleptoplastic sea slugs, Plakobranchus ocellatus.</title>
        <authorList>
            <person name="Maeda T."/>
            <person name="Takahashi S."/>
            <person name="Yoshida T."/>
            <person name="Shimamura S."/>
            <person name="Takaki Y."/>
            <person name="Nagai Y."/>
            <person name="Toyoda A."/>
            <person name="Suzuki Y."/>
            <person name="Arimoto A."/>
            <person name="Ishii H."/>
            <person name="Satoh N."/>
            <person name="Nishiyama T."/>
            <person name="Hasebe M."/>
            <person name="Maruyama T."/>
            <person name="Minagawa J."/>
            <person name="Obokata J."/>
            <person name="Shigenobu S."/>
        </authorList>
    </citation>
    <scope>NUCLEOTIDE SEQUENCE [LARGE SCALE GENOMIC DNA]</scope>
</reference>
<dbReference type="Proteomes" id="UP000735302">
    <property type="component" value="Unassembled WGS sequence"/>
</dbReference>
<gene>
    <name evidence="1" type="ORF">PoB_006243300</name>
</gene>
<organism evidence="1 2">
    <name type="scientific">Plakobranchus ocellatus</name>
    <dbReference type="NCBI Taxonomy" id="259542"/>
    <lineage>
        <taxon>Eukaryota</taxon>
        <taxon>Metazoa</taxon>
        <taxon>Spiralia</taxon>
        <taxon>Lophotrochozoa</taxon>
        <taxon>Mollusca</taxon>
        <taxon>Gastropoda</taxon>
        <taxon>Heterobranchia</taxon>
        <taxon>Euthyneura</taxon>
        <taxon>Panpulmonata</taxon>
        <taxon>Sacoglossa</taxon>
        <taxon>Placobranchoidea</taxon>
        <taxon>Plakobranchidae</taxon>
        <taxon>Plakobranchus</taxon>
    </lineage>
</organism>
<keyword evidence="1" id="KW-0808">Transferase</keyword>